<gene>
    <name evidence="2" type="ORF">SAMN05421804_10687</name>
</gene>
<sequence length="162" mass="18291">MKKKLLGLALASIMVLGLTACGEKAEETPGNEDVNVKVEEITQKVTEKLEFGAMIKLDAETLQQFYGLDASILEEYDANVPMMNVTTQEHSVFKVKDAKDMEKVMAAIEKRAGDVQKSFEQYLPDQYENAKNYYAESNGKYAIFIIHENSADAKEIFQNFFK</sequence>
<feature type="chain" id="PRO_5038551973" description="DUF4358 domain-containing protein" evidence="1">
    <location>
        <begin position="21"/>
        <end position="162"/>
    </location>
</feature>
<evidence type="ECO:0000313" key="3">
    <source>
        <dbReference type="Proteomes" id="UP000183255"/>
    </source>
</evidence>
<dbReference type="InterPro" id="IPR025648">
    <property type="entry name" value="DUF4358"/>
</dbReference>
<feature type="signal peptide" evidence="1">
    <location>
        <begin position="1"/>
        <end position="20"/>
    </location>
</feature>
<dbReference type="Pfam" id="PF14270">
    <property type="entry name" value="DUF4358"/>
    <property type="match status" value="1"/>
</dbReference>
<evidence type="ECO:0008006" key="4">
    <source>
        <dbReference type="Google" id="ProtNLM"/>
    </source>
</evidence>
<keyword evidence="1" id="KW-0732">Signal</keyword>
<dbReference type="EMBL" id="FNDZ01000006">
    <property type="protein sequence ID" value="SDJ01643.1"/>
    <property type="molecule type" value="Genomic_DNA"/>
</dbReference>
<protein>
    <recommendedName>
        <fullName evidence="4">DUF4358 domain-containing protein</fullName>
    </recommendedName>
</protein>
<dbReference type="AlphaFoldDB" id="A0A1G8QAQ9"/>
<evidence type="ECO:0000256" key="1">
    <source>
        <dbReference type="SAM" id="SignalP"/>
    </source>
</evidence>
<dbReference type="PROSITE" id="PS51257">
    <property type="entry name" value="PROKAR_LIPOPROTEIN"/>
    <property type="match status" value="1"/>
</dbReference>
<organism evidence="2 3">
    <name type="scientific">Proteiniclasticum ruminis</name>
    <dbReference type="NCBI Taxonomy" id="398199"/>
    <lineage>
        <taxon>Bacteria</taxon>
        <taxon>Bacillati</taxon>
        <taxon>Bacillota</taxon>
        <taxon>Clostridia</taxon>
        <taxon>Eubacteriales</taxon>
        <taxon>Clostridiaceae</taxon>
        <taxon>Proteiniclasticum</taxon>
    </lineage>
</organism>
<name>A0A1G8QAQ9_9CLOT</name>
<evidence type="ECO:0000313" key="2">
    <source>
        <dbReference type="EMBL" id="SDJ01643.1"/>
    </source>
</evidence>
<dbReference type="RefSeq" id="WP_031576769.1">
    <property type="nucleotide sequence ID" value="NZ_FNDZ01000006.1"/>
</dbReference>
<accession>A0A1G8QAQ9</accession>
<dbReference type="Proteomes" id="UP000183255">
    <property type="component" value="Unassembled WGS sequence"/>
</dbReference>
<proteinExistence type="predicted"/>
<reference evidence="2 3" key="1">
    <citation type="submission" date="2016-10" db="EMBL/GenBank/DDBJ databases">
        <authorList>
            <person name="de Groot N.N."/>
        </authorList>
    </citation>
    <scope>NUCLEOTIDE SEQUENCE [LARGE SCALE GENOMIC DNA]</scope>
    <source>
        <strain evidence="2 3">CGMCC 1.5058</strain>
    </source>
</reference>